<dbReference type="PANTHER" id="PTHR47197:SF3">
    <property type="entry name" value="DIHYDRO-HEME D1 DEHYDROGENASE"/>
    <property type="match status" value="1"/>
</dbReference>
<accession>A0A9W4X4Q3</accession>
<dbReference type="Gene3D" id="2.130.10.10">
    <property type="entry name" value="YVTN repeat-like/Quinoprotein amine dehydrogenase"/>
    <property type="match status" value="1"/>
</dbReference>
<name>A0A9W4X4Q3_9FLAO</name>
<feature type="chain" id="PRO_5040802264" description="Surface layer protein" evidence="1">
    <location>
        <begin position="20"/>
        <end position="352"/>
    </location>
</feature>
<evidence type="ECO:0000256" key="1">
    <source>
        <dbReference type="SAM" id="SignalP"/>
    </source>
</evidence>
<dbReference type="RefSeq" id="WP_263361842.1">
    <property type="nucleotide sequence ID" value="NZ_OX336425.1"/>
</dbReference>
<proteinExistence type="predicted"/>
<dbReference type="PROSITE" id="PS51257">
    <property type="entry name" value="PROKAR_LIPOPROTEIN"/>
    <property type="match status" value="1"/>
</dbReference>
<protein>
    <recommendedName>
        <fullName evidence="4">Surface layer protein</fullName>
    </recommendedName>
</protein>
<dbReference type="InterPro" id="IPR015943">
    <property type="entry name" value="WD40/YVTN_repeat-like_dom_sf"/>
</dbReference>
<evidence type="ECO:0000313" key="3">
    <source>
        <dbReference type="Proteomes" id="UP001152749"/>
    </source>
</evidence>
<dbReference type="Proteomes" id="UP001152749">
    <property type="component" value="Chromosome"/>
</dbReference>
<dbReference type="KEGG" id="fcs:TRV642_0103"/>
<evidence type="ECO:0008006" key="4">
    <source>
        <dbReference type="Google" id="ProtNLM"/>
    </source>
</evidence>
<dbReference type="PANTHER" id="PTHR47197">
    <property type="entry name" value="PROTEIN NIRF"/>
    <property type="match status" value="1"/>
</dbReference>
<keyword evidence="1" id="KW-0732">Signal</keyword>
<dbReference type="EMBL" id="OX336425">
    <property type="protein sequence ID" value="CAI2765194.1"/>
    <property type="molecule type" value="Genomic_DNA"/>
</dbReference>
<dbReference type="InterPro" id="IPR051200">
    <property type="entry name" value="Host-pathogen_enzymatic-act"/>
</dbReference>
<feature type="signal peptide" evidence="1">
    <location>
        <begin position="1"/>
        <end position="19"/>
    </location>
</feature>
<dbReference type="Pfam" id="PF16819">
    <property type="entry name" value="DUF5074"/>
    <property type="match status" value="1"/>
</dbReference>
<dbReference type="AlphaFoldDB" id="A0A9W4X4Q3"/>
<gene>
    <name evidence="2" type="ORF">TRV642_0103</name>
</gene>
<organism evidence="2 3">
    <name type="scientific">Flavobacterium collinsii</name>
    <dbReference type="NCBI Taxonomy" id="1114861"/>
    <lineage>
        <taxon>Bacteria</taxon>
        <taxon>Pseudomonadati</taxon>
        <taxon>Bacteroidota</taxon>
        <taxon>Flavobacteriia</taxon>
        <taxon>Flavobacteriales</taxon>
        <taxon>Flavobacteriaceae</taxon>
        <taxon>Flavobacterium</taxon>
    </lineage>
</organism>
<dbReference type="SUPFAM" id="SSF63825">
    <property type="entry name" value="YWTD domain"/>
    <property type="match status" value="1"/>
</dbReference>
<dbReference type="InterPro" id="IPR031815">
    <property type="entry name" value="DUF5074"/>
</dbReference>
<sequence length="352" mass="38852">MKLTRLFLLALSVSLFVSCSNDDDSDNPKGVYDNGIFILNEGNSTDGGSVSFISDDLNTFNKDVYKTVNTTDFVGKFLQNIFFDGDKAYIIAGGSNVINVVDRYSFKLLAKVETGLNAPRYGVVKDGKAYVTNANTYWSKTNPAGNTDDFIAVINLATNKVETTIPLNTTANHIELHNNKLYVTEPYNNDKLLVVNPATNKLETSLTIGFGADTMEEKDGILYAIRSSYGERSEIVKVKLSDNSITKITFPESLDGVKNLDIYNNKIYYTLNTAVYAIDYTATTASTTPIFQYTSTSDYGKMYGFTVKDDRIFIADGGDFKSNSKAYIYNLSGTLQKELTVGVGPNGFYFND</sequence>
<reference evidence="2" key="1">
    <citation type="submission" date="2022-09" db="EMBL/GenBank/DDBJ databases">
        <authorList>
            <person name="Duchaud E."/>
        </authorList>
    </citation>
    <scope>NUCLEOTIDE SEQUENCE</scope>
    <source>
        <strain evidence="2">TRV642</strain>
    </source>
</reference>
<evidence type="ECO:0000313" key="2">
    <source>
        <dbReference type="EMBL" id="CAI2765194.1"/>
    </source>
</evidence>